<keyword evidence="3" id="KW-1185">Reference proteome</keyword>
<reference evidence="2 3" key="1">
    <citation type="submission" date="2018-06" db="EMBL/GenBank/DDBJ databases">
        <title>Thermoflavimicrobium daqus sp. nov., a thermophilic microbe isolated from Moutai-flavour Daqu.</title>
        <authorList>
            <person name="Wang X."/>
            <person name="Zhou H."/>
        </authorList>
    </citation>
    <scope>NUCLEOTIDE SEQUENCE [LARGE SCALE GENOMIC DNA]</scope>
    <source>
        <strain evidence="2 3">FBKL4.011</strain>
    </source>
</reference>
<dbReference type="EMBL" id="QJKK01000001">
    <property type="protein sequence ID" value="RAL26594.1"/>
    <property type="molecule type" value="Genomic_DNA"/>
</dbReference>
<feature type="coiled-coil region" evidence="1">
    <location>
        <begin position="22"/>
        <end position="63"/>
    </location>
</feature>
<sequence length="125" mass="14353">MQEMKAMLTALLEGQQYLTARMDSMEHHLNQLTGEVKEVKKEVKELNMRVSHLEDTVSKIETRVSHIEDKVIKIEEKMVTKDELHALSQTVTDGFQQTAATLESAYQSIDLLNNEQTIRNIKGIR</sequence>
<protein>
    <submittedName>
        <fullName evidence="2">Uncharacterized protein</fullName>
    </submittedName>
</protein>
<organism evidence="2 3">
    <name type="scientific">Thermoflavimicrobium daqui</name>
    <dbReference type="NCBI Taxonomy" id="2137476"/>
    <lineage>
        <taxon>Bacteria</taxon>
        <taxon>Bacillati</taxon>
        <taxon>Bacillota</taxon>
        <taxon>Bacilli</taxon>
        <taxon>Bacillales</taxon>
        <taxon>Thermoactinomycetaceae</taxon>
        <taxon>Thermoflavimicrobium</taxon>
    </lineage>
</organism>
<reference evidence="2 3" key="2">
    <citation type="submission" date="2018-06" db="EMBL/GenBank/DDBJ databases">
        <authorList>
            <person name="Zhirakovskaya E."/>
        </authorList>
    </citation>
    <scope>NUCLEOTIDE SEQUENCE [LARGE SCALE GENOMIC DNA]</scope>
    <source>
        <strain evidence="2 3">FBKL4.011</strain>
    </source>
</reference>
<dbReference type="OrthoDB" id="2679415at2"/>
<gene>
    <name evidence="2" type="ORF">DL897_00645</name>
</gene>
<dbReference type="AlphaFoldDB" id="A0A364K8H8"/>
<name>A0A364K8H8_9BACL</name>
<comment type="caution">
    <text evidence="2">The sequence shown here is derived from an EMBL/GenBank/DDBJ whole genome shotgun (WGS) entry which is preliminary data.</text>
</comment>
<accession>A0A364K8H8</accession>
<evidence type="ECO:0000256" key="1">
    <source>
        <dbReference type="SAM" id="Coils"/>
    </source>
</evidence>
<dbReference type="Proteomes" id="UP000251213">
    <property type="component" value="Unassembled WGS sequence"/>
</dbReference>
<dbReference type="Gene3D" id="1.20.5.2280">
    <property type="match status" value="1"/>
</dbReference>
<keyword evidence="1" id="KW-0175">Coiled coil</keyword>
<dbReference type="SUPFAM" id="SSF57997">
    <property type="entry name" value="Tropomyosin"/>
    <property type="match status" value="1"/>
</dbReference>
<proteinExistence type="predicted"/>
<evidence type="ECO:0000313" key="3">
    <source>
        <dbReference type="Proteomes" id="UP000251213"/>
    </source>
</evidence>
<evidence type="ECO:0000313" key="2">
    <source>
        <dbReference type="EMBL" id="RAL26594.1"/>
    </source>
</evidence>
<dbReference type="RefSeq" id="WP_113657199.1">
    <property type="nucleotide sequence ID" value="NZ_KZ845663.1"/>
</dbReference>